<dbReference type="Pfam" id="PF19512">
    <property type="entry name" value="DUF6046"/>
    <property type="match status" value="1"/>
</dbReference>
<dbReference type="EMBL" id="LT899436">
    <property type="protein sequence ID" value="SNR16533.1"/>
    <property type="molecule type" value="Genomic_DNA"/>
</dbReference>
<keyword evidence="3" id="KW-1185">Reference proteome</keyword>
<dbReference type="KEGG" id="tje:TJEJU_2862"/>
<dbReference type="AlphaFoldDB" id="A0A238UBE9"/>
<evidence type="ECO:0000313" key="2">
    <source>
        <dbReference type="EMBL" id="SNR16533.1"/>
    </source>
</evidence>
<dbReference type="OrthoDB" id="1351182at2"/>
<evidence type="ECO:0000259" key="1">
    <source>
        <dbReference type="Pfam" id="PF19512"/>
    </source>
</evidence>
<gene>
    <name evidence="2" type="ORF">TJEJU_2862</name>
</gene>
<dbReference type="InterPro" id="IPR046109">
    <property type="entry name" value="DUF6046"/>
</dbReference>
<feature type="domain" description="DUF6046" evidence="1">
    <location>
        <begin position="61"/>
        <end position="184"/>
    </location>
</feature>
<sequence length="191" mass="21724">MINIFKIREFVEKAHNKSGKEFDKSLLKQSITNKNSIGTAKIGRTHLGTPFFMDVEIDKTRLPNEPLLTFSTQKRIIQTVVVGSQNRGTVKELISANDFKIKIEGVCIEPGKREYPVNQVNQIIALCQKQEALEFNNELGELLGIKKIVITGYNIDKMQGQPYSQRYSIDAISDDDFYAELNNREKQNVLS</sequence>
<dbReference type="Proteomes" id="UP000215214">
    <property type="component" value="Chromosome TJEJU"/>
</dbReference>
<dbReference type="RefSeq" id="WP_095073153.1">
    <property type="nucleotide sequence ID" value="NZ_LT899436.1"/>
</dbReference>
<protein>
    <recommendedName>
        <fullName evidence="1">DUF6046 domain-containing protein</fullName>
    </recommendedName>
</protein>
<proteinExistence type="predicted"/>
<organism evidence="2 3">
    <name type="scientific">Tenacibaculum jejuense</name>
    <dbReference type="NCBI Taxonomy" id="584609"/>
    <lineage>
        <taxon>Bacteria</taxon>
        <taxon>Pseudomonadati</taxon>
        <taxon>Bacteroidota</taxon>
        <taxon>Flavobacteriia</taxon>
        <taxon>Flavobacteriales</taxon>
        <taxon>Flavobacteriaceae</taxon>
        <taxon>Tenacibaculum</taxon>
    </lineage>
</organism>
<reference evidence="2 3" key="1">
    <citation type="submission" date="2017-07" db="EMBL/GenBank/DDBJ databases">
        <authorList>
            <person name="Sun Z.S."/>
            <person name="Albrecht U."/>
            <person name="Echele G."/>
            <person name="Lee C.C."/>
        </authorList>
    </citation>
    <scope>NUCLEOTIDE SEQUENCE [LARGE SCALE GENOMIC DNA]</scope>
    <source>
        <strain evidence="3">type strain: KCTC 22618</strain>
    </source>
</reference>
<accession>A0A238UBE9</accession>
<evidence type="ECO:0000313" key="3">
    <source>
        <dbReference type="Proteomes" id="UP000215214"/>
    </source>
</evidence>
<name>A0A238UBE9_9FLAO</name>